<evidence type="ECO:0000313" key="13">
    <source>
        <dbReference type="Proteomes" id="UP000199424"/>
    </source>
</evidence>
<feature type="compositionally biased region" description="Pro residues" evidence="9">
    <location>
        <begin position="138"/>
        <end position="151"/>
    </location>
</feature>
<reference evidence="13" key="1">
    <citation type="submission" date="2016-10" db="EMBL/GenBank/DDBJ databases">
        <authorList>
            <person name="Varghese N."/>
            <person name="Submissions S."/>
        </authorList>
    </citation>
    <scope>NUCLEOTIDE SEQUENCE [LARGE SCALE GENOMIC DNA]</scope>
    <source>
        <strain evidence="13">CGMCC 1.7285</strain>
    </source>
</reference>
<evidence type="ECO:0000256" key="7">
    <source>
        <dbReference type="ARBA" id="ARBA00023237"/>
    </source>
</evidence>
<dbReference type="RefSeq" id="WP_245751889.1">
    <property type="nucleotide sequence ID" value="NZ_FOYU01000002.1"/>
</dbReference>
<dbReference type="PRINTS" id="PR00811">
    <property type="entry name" value="BCTERIALGSPD"/>
</dbReference>
<dbReference type="SMART" id="SM00965">
    <property type="entry name" value="STN"/>
    <property type="match status" value="1"/>
</dbReference>
<keyword evidence="4 10" id="KW-0732">Signal</keyword>
<evidence type="ECO:0000256" key="5">
    <source>
        <dbReference type="ARBA" id="ARBA00022927"/>
    </source>
</evidence>
<dbReference type="InterPro" id="IPR001775">
    <property type="entry name" value="GspD/PilQ"/>
</dbReference>
<dbReference type="InterPro" id="IPR004845">
    <property type="entry name" value="T2SS_GspD_CS"/>
</dbReference>
<feature type="chain" id="PRO_5011642211" evidence="10">
    <location>
        <begin position="21"/>
        <end position="726"/>
    </location>
</feature>
<protein>
    <submittedName>
        <fullName evidence="12">Type IV pilus assembly protein PilQ</fullName>
    </submittedName>
</protein>
<dbReference type="Proteomes" id="UP000199424">
    <property type="component" value="Unassembled WGS sequence"/>
</dbReference>
<keyword evidence="3 8" id="KW-0813">Transport</keyword>
<dbReference type="Pfam" id="PF03958">
    <property type="entry name" value="Secretin_N"/>
    <property type="match status" value="1"/>
</dbReference>
<feature type="compositionally biased region" description="Basic and acidic residues" evidence="9">
    <location>
        <begin position="152"/>
        <end position="167"/>
    </location>
</feature>
<evidence type="ECO:0000313" key="12">
    <source>
        <dbReference type="EMBL" id="SFR51199.1"/>
    </source>
</evidence>
<dbReference type="InterPro" id="IPR021731">
    <property type="entry name" value="AMIN_dom"/>
</dbReference>
<dbReference type="InterPro" id="IPR013355">
    <property type="entry name" value="Pilus_4_PilQ"/>
</dbReference>
<dbReference type="Gene3D" id="2.60.40.3470">
    <property type="match status" value="1"/>
</dbReference>
<comment type="subcellular location">
    <subcellularLocation>
        <location evidence="1 8">Cell outer membrane</location>
    </subcellularLocation>
</comment>
<evidence type="ECO:0000259" key="11">
    <source>
        <dbReference type="SMART" id="SM00965"/>
    </source>
</evidence>
<dbReference type="PANTHER" id="PTHR30604">
    <property type="entry name" value="PROTEIN TRANSPORT PROTEIN HOFQ"/>
    <property type="match status" value="1"/>
</dbReference>
<feature type="signal peptide" evidence="10">
    <location>
        <begin position="1"/>
        <end position="20"/>
    </location>
</feature>
<dbReference type="GO" id="GO:0009306">
    <property type="term" value="P:protein secretion"/>
    <property type="evidence" value="ECO:0007669"/>
    <property type="project" value="InterPro"/>
</dbReference>
<name>A0A1I6H9K3_9GAMM</name>
<evidence type="ECO:0000256" key="4">
    <source>
        <dbReference type="ARBA" id="ARBA00022729"/>
    </source>
</evidence>
<dbReference type="Gene3D" id="3.30.1370.130">
    <property type="match status" value="1"/>
</dbReference>
<dbReference type="PANTHER" id="PTHR30604:SF1">
    <property type="entry name" value="DNA UTILIZATION PROTEIN HOFQ"/>
    <property type="match status" value="1"/>
</dbReference>
<dbReference type="PROSITE" id="PS00875">
    <property type="entry name" value="T2SP_D"/>
    <property type="match status" value="1"/>
</dbReference>
<feature type="domain" description="Secretin/TonB short N-terminal" evidence="11">
    <location>
        <begin position="347"/>
        <end position="395"/>
    </location>
</feature>
<dbReference type="InterPro" id="IPR005644">
    <property type="entry name" value="NolW-like"/>
</dbReference>
<keyword evidence="5" id="KW-0653">Protein transport</keyword>
<dbReference type="GO" id="GO:0009279">
    <property type="term" value="C:cell outer membrane"/>
    <property type="evidence" value="ECO:0007669"/>
    <property type="project" value="UniProtKB-SubCell"/>
</dbReference>
<feature type="region of interest" description="Disordered" evidence="9">
    <location>
        <begin position="128"/>
        <end position="204"/>
    </location>
</feature>
<evidence type="ECO:0000256" key="3">
    <source>
        <dbReference type="ARBA" id="ARBA00022448"/>
    </source>
</evidence>
<dbReference type="Gene3D" id="3.30.1370.120">
    <property type="match status" value="1"/>
</dbReference>
<dbReference type="InterPro" id="IPR051808">
    <property type="entry name" value="Type_IV_pilus_biogenesis"/>
</dbReference>
<organism evidence="12 13">
    <name type="scientific">Pseudidiomarina maritima</name>
    <dbReference type="NCBI Taxonomy" id="519453"/>
    <lineage>
        <taxon>Bacteria</taxon>
        <taxon>Pseudomonadati</taxon>
        <taxon>Pseudomonadota</taxon>
        <taxon>Gammaproteobacteria</taxon>
        <taxon>Alteromonadales</taxon>
        <taxon>Idiomarinaceae</taxon>
        <taxon>Pseudidiomarina</taxon>
    </lineage>
</organism>
<keyword evidence="13" id="KW-1185">Reference proteome</keyword>
<evidence type="ECO:0000256" key="2">
    <source>
        <dbReference type="ARBA" id="ARBA00006304"/>
    </source>
</evidence>
<keyword evidence="7" id="KW-0998">Cell outer membrane</keyword>
<proteinExistence type="inferred from homology"/>
<dbReference type="InterPro" id="IPR038591">
    <property type="entry name" value="NolW-like_sf"/>
</dbReference>
<dbReference type="InterPro" id="IPR011662">
    <property type="entry name" value="Secretin/TonB_short_N"/>
</dbReference>
<accession>A0A1I6H9K3</accession>
<comment type="similarity">
    <text evidence="2">Belongs to the bacterial secretin family. PilQ subfamily.</text>
</comment>
<dbReference type="EMBL" id="FOYU01000002">
    <property type="protein sequence ID" value="SFR51199.1"/>
    <property type="molecule type" value="Genomic_DNA"/>
</dbReference>
<evidence type="ECO:0000256" key="1">
    <source>
        <dbReference type="ARBA" id="ARBA00004442"/>
    </source>
</evidence>
<sequence length="726" mass="80421">MKHLIRTLCLLLLMPLAVSANELLRVEQIALNKDRFNLEAHFSKRVESPVVTRSSNRNLHEFLLLGTSANMPDGRLNLPDHPLLDYVEIEQQREDLMLRVYTKQPLENLMSRFGEVMVLVFVAPKDGNKPAATSAKPSPQPATPKPTPSKPAEPKPAPEKAEQRPVTDTKPVPAKPEAATQTPAKPAEPQRAEVRTESKQQPKKTAVTNINFFRLSNDVGQVSIALNKDNVEHEARMRGNDLELILYDTELPEDLLYVLDVSQFATPVAYVETFRDGRNSRIKIAGKRKFKHQLEQIDGYLRLNLAEAPQVDAQEAQAKSSQKPISLNFQDVPVRQLLQILADENNLNLVASESVTGNITLRLENVPWERALETILRVKGLDKRYDENILIVAPASELAQREAEQLESQQRMQELAPLESSYIQINYAKADEIAQILRTDSSDLLSSRGAVTVDERTNTLLVRDTPEQIDTVKAMVKVLDVPVKQVIIEARMVTVRDNISDELGIRWGITEPALDTSVPPPWGTGTNVTGDFNVNLPIASPAATIGFQVAKLADGRLLDLELSALERENKGEIIASPRITTANQKEAYIEQGTEIPYVESASSGATSVQFKKAVLGLTVTPQITPDNRVILDLVITQNTRGETVSTPTGPAVSIDTQEISTQVLVENGETIVLGGIYQQQILNDISKVPLLGDIPYVGVLFRTDSQVNEKRELLIFVTPRIVTNTP</sequence>
<evidence type="ECO:0000256" key="6">
    <source>
        <dbReference type="ARBA" id="ARBA00023136"/>
    </source>
</evidence>
<feature type="compositionally biased region" description="Basic and acidic residues" evidence="9">
    <location>
        <begin position="188"/>
        <end position="200"/>
    </location>
</feature>
<keyword evidence="6" id="KW-0472">Membrane</keyword>
<dbReference type="NCBIfam" id="TIGR02515">
    <property type="entry name" value="IV_pilus_PilQ"/>
    <property type="match status" value="1"/>
</dbReference>
<dbReference type="Pfam" id="PF00263">
    <property type="entry name" value="Secretin"/>
    <property type="match status" value="1"/>
</dbReference>
<evidence type="ECO:0000256" key="10">
    <source>
        <dbReference type="SAM" id="SignalP"/>
    </source>
</evidence>
<gene>
    <name evidence="12" type="ORF">SAMN04488070_1647</name>
</gene>
<dbReference type="AlphaFoldDB" id="A0A1I6H9K3"/>
<dbReference type="Pfam" id="PF07660">
    <property type="entry name" value="STN"/>
    <property type="match status" value="1"/>
</dbReference>
<dbReference type="Pfam" id="PF11741">
    <property type="entry name" value="AMIN"/>
    <property type="match status" value="1"/>
</dbReference>
<dbReference type="InterPro" id="IPR004846">
    <property type="entry name" value="T2SS/T3SS_dom"/>
</dbReference>
<evidence type="ECO:0000256" key="9">
    <source>
        <dbReference type="SAM" id="MobiDB-lite"/>
    </source>
</evidence>
<evidence type="ECO:0000256" key="8">
    <source>
        <dbReference type="RuleBase" id="RU004004"/>
    </source>
</evidence>